<accession>A0A1C3W1R1</accession>
<organism evidence="1 2">
    <name type="scientific">Rhizobium lusitanum</name>
    <dbReference type="NCBI Taxonomy" id="293958"/>
    <lineage>
        <taxon>Bacteria</taxon>
        <taxon>Pseudomonadati</taxon>
        <taxon>Pseudomonadota</taxon>
        <taxon>Alphaproteobacteria</taxon>
        <taxon>Hyphomicrobiales</taxon>
        <taxon>Rhizobiaceae</taxon>
        <taxon>Rhizobium/Agrobacterium group</taxon>
        <taxon>Rhizobium</taxon>
    </lineage>
</organism>
<evidence type="ECO:0000313" key="1">
    <source>
        <dbReference type="EMBL" id="SCB33858.1"/>
    </source>
</evidence>
<protein>
    <submittedName>
        <fullName evidence="1">Uncharacterized protein</fullName>
    </submittedName>
</protein>
<gene>
    <name evidence="1" type="ORF">GA0061101_1087</name>
</gene>
<evidence type="ECO:0000313" key="2">
    <source>
        <dbReference type="Proteomes" id="UP000199205"/>
    </source>
</evidence>
<sequence length="160" mass="18396">MSRASLPLPDDLHYLPADWLDECVPPPLDLPDAFIFRDGDRWILRPANDDDVEPHLVRELRAGDIVQFCEHRHFGSFTLDVREDGGWEIDRDYPDYANCFALRSEFDTIAHSVPDLITNAEIEADTCGDIEIWWWSEASTPWQFVVEGDSTRFVKFVGVA</sequence>
<name>A0A1C3W1R1_9HYPH</name>
<dbReference type="AlphaFoldDB" id="A0A1C3W1R1"/>
<dbReference type="OrthoDB" id="7998853at2"/>
<dbReference type="Proteomes" id="UP000199205">
    <property type="component" value="Unassembled WGS sequence"/>
</dbReference>
<dbReference type="EMBL" id="FMAF01000008">
    <property type="protein sequence ID" value="SCB33858.1"/>
    <property type="molecule type" value="Genomic_DNA"/>
</dbReference>
<dbReference type="RefSeq" id="WP_092574379.1">
    <property type="nucleotide sequence ID" value="NZ_FMAF01000008.1"/>
</dbReference>
<reference evidence="1 2" key="1">
    <citation type="submission" date="2016-08" db="EMBL/GenBank/DDBJ databases">
        <authorList>
            <person name="Seilhamer J.J."/>
        </authorList>
    </citation>
    <scope>NUCLEOTIDE SEQUENCE [LARGE SCALE GENOMIC DNA]</scope>
    <source>
        <strain evidence="1 2">P1-7</strain>
    </source>
</reference>
<proteinExistence type="predicted"/>